<evidence type="ECO:0000313" key="3">
    <source>
        <dbReference type="EMBL" id="CEJ09052.1"/>
    </source>
</evidence>
<keyword evidence="2" id="KW-0670">Pyruvate</keyword>
<dbReference type="Proteomes" id="UP001071230">
    <property type="component" value="Unassembled WGS sequence"/>
</dbReference>
<dbReference type="InterPro" id="IPR011037">
    <property type="entry name" value="Pyrv_Knase-like_insert_dom_sf"/>
</dbReference>
<dbReference type="EMBL" id="LR746496">
    <property type="protein sequence ID" value="CAA7601729.1"/>
    <property type="molecule type" value="Genomic_DNA"/>
</dbReference>
<accession>A0A8S0W8C3</accession>
<dbReference type="GO" id="GO:0016301">
    <property type="term" value="F:kinase activity"/>
    <property type="evidence" value="ECO:0007669"/>
    <property type="project" value="UniProtKB-KW"/>
</dbReference>
<gene>
    <name evidence="2" type="ORF">DEACI_2397</name>
    <name evidence="3" type="ORF">DEACI_3535</name>
</gene>
<proteinExistence type="predicted"/>
<name>A0A8S0W8C3_9FIRM</name>
<sequence>MGKVVSLHISPLRGTVKNDVSEVNMVPGWGLEGDGHGGDWDRQVSIFPLEALVKVPSEKREEVLSDGYTENVTISGVPLSLLGPGAVLKLGVAEVEICHVGKDEWKEHGRPYIVSREGRFGRVLKGGKVRVGDEAELLGRF</sequence>
<dbReference type="AlphaFoldDB" id="A0A8S0W8C3"/>
<organism evidence="2">
    <name type="scientific">Acididesulfobacillus acetoxydans</name>
    <dbReference type="NCBI Taxonomy" id="1561005"/>
    <lineage>
        <taxon>Bacteria</taxon>
        <taxon>Bacillati</taxon>
        <taxon>Bacillota</taxon>
        <taxon>Clostridia</taxon>
        <taxon>Eubacteriales</taxon>
        <taxon>Peptococcaceae</taxon>
        <taxon>Acididesulfobacillus</taxon>
    </lineage>
</organism>
<keyword evidence="4" id="KW-1185">Reference proteome</keyword>
<dbReference type="EMBL" id="CDGJ01000110">
    <property type="protein sequence ID" value="CEJ09052.1"/>
    <property type="molecule type" value="Genomic_DNA"/>
</dbReference>
<evidence type="ECO:0000259" key="1">
    <source>
        <dbReference type="PROSITE" id="PS51340"/>
    </source>
</evidence>
<dbReference type="GO" id="GO:0030170">
    <property type="term" value="F:pyridoxal phosphate binding"/>
    <property type="evidence" value="ECO:0007669"/>
    <property type="project" value="InterPro"/>
</dbReference>
<protein>
    <submittedName>
        <fullName evidence="3">MOSC domain</fullName>
    </submittedName>
    <submittedName>
        <fullName evidence="2">Pyruvate kinase-like, insert domain protein</fullName>
    </submittedName>
</protein>
<dbReference type="PROSITE" id="PS51340">
    <property type="entry name" value="MOSC"/>
    <property type="match status" value="1"/>
</dbReference>
<dbReference type="Gene3D" id="2.40.33.20">
    <property type="entry name" value="PK beta-barrel domain-like"/>
    <property type="match status" value="1"/>
</dbReference>
<evidence type="ECO:0000313" key="2">
    <source>
        <dbReference type="EMBL" id="CAA7601729.1"/>
    </source>
</evidence>
<dbReference type="GO" id="GO:0030151">
    <property type="term" value="F:molybdenum ion binding"/>
    <property type="evidence" value="ECO:0007669"/>
    <property type="project" value="InterPro"/>
</dbReference>
<dbReference type="Proteomes" id="UP000836597">
    <property type="component" value="Chromosome"/>
</dbReference>
<feature type="domain" description="MOSC" evidence="1">
    <location>
        <begin position="18"/>
        <end position="138"/>
    </location>
</feature>
<keyword evidence="2" id="KW-0808">Transferase</keyword>
<dbReference type="SUPFAM" id="SSF50800">
    <property type="entry name" value="PK beta-barrel domain-like"/>
    <property type="match status" value="1"/>
</dbReference>
<dbReference type="InterPro" id="IPR052716">
    <property type="entry name" value="MOSC_domain"/>
</dbReference>
<dbReference type="KEGG" id="aacx:DEACI_2397"/>
<dbReference type="PANTHER" id="PTHR36930:SF1">
    <property type="entry name" value="MOSC DOMAIN-CONTAINING PROTEIN"/>
    <property type="match status" value="1"/>
</dbReference>
<dbReference type="InterPro" id="IPR005302">
    <property type="entry name" value="MoCF_Sase_C"/>
</dbReference>
<dbReference type="PANTHER" id="PTHR36930">
    <property type="entry name" value="METAL-SULFUR CLUSTER BIOSYNTHESIS PROTEINS YUAD-RELATED"/>
    <property type="match status" value="1"/>
</dbReference>
<dbReference type="RefSeq" id="WP_240985216.1">
    <property type="nucleotide sequence ID" value="NZ_CDGJ01000110.1"/>
</dbReference>
<keyword evidence="2" id="KW-0418">Kinase</keyword>
<evidence type="ECO:0000313" key="4">
    <source>
        <dbReference type="Proteomes" id="UP001071230"/>
    </source>
</evidence>
<reference evidence="2" key="2">
    <citation type="submission" date="2020-01" db="EMBL/GenBank/DDBJ databases">
        <authorList>
            <person name="Hornung B."/>
        </authorList>
    </citation>
    <scope>NUCLEOTIDE SEQUENCE</scope>
    <source>
        <strain evidence="2">PacBioINE</strain>
    </source>
</reference>
<reference evidence="3" key="1">
    <citation type="submission" date="2014-11" db="EMBL/GenBank/DDBJ databases">
        <authorList>
            <person name="Hornung B.V."/>
        </authorList>
    </citation>
    <scope>NUCLEOTIDE SEQUENCE</scope>
    <source>
        <strain evidence="3">INE</strain>
    </source>
</reference>